<comment type="catalytic activity">
    <reaction evidence="10">
        <text>serotonin + (9Z)-octadecenoyl-CoA = N-(9Z-octadecenoyl)-serotonin + CoA + H(+)</text>
        <dbReference type="Rhea" id="RHEA:51392"/>
        <dbReference type="ChEBI" id="CHEBI:15378"/>
        <dbReference type="ChEBI" id="CHEBI:57287"/>
        <dbReference type="ChEBI" id="CHEBI:57387"/>
        <dbReference type="ChEBI" id="CHEBI:134064"/>
        <dbReference type="ChEBI" id="CHEBI:350546"/>
    </reaction>
    <physiologicalReaction direction="left-to-right" evidence="10">
        <dbReference type="Rhea" id="RHEA:51393"/>
    </physiologicalReaction>
</comment>
<name>A0A8K0NZW7_LADFU</name>
<dbReference type="EMBL" id="KZ308495">
    <property type="protein sequence ID" value="KAG8230555.1"/>
    <property type="molecule type" value="Genomic_DNA"/>
</dbReference>
<proteinExistence type="inferred from homology"/>
<evidence type="ECO:0000256" key="2">
    <source>
        <dbReference type="ARBA" id="ARBA00023315"/>
    </source>
</evidence>
<keyword evidence="1" id="KW-0808">Transferase</keyword>
<evidence type="ECO:0000256" key="4">
    <source>
        <dbReference type="ARBA" id="ARBA00038182"/>
    </source>
</evidence>
<keyword evidence="16" id="KW-1185">Reference proteome</keyword>
<evidence type="ECO:0000256" key="1">
    <source>
        <dbReference type="ARBA" id="ARBA00022679"/>
    </source>
</evidence>
<comment type="catalytic activity">
    <reaction evidence="8">
        <text>serotonin + (5Z,8Z,11Z,14Z)-eicosatetraenoyl-CoA = N-[(5Z,8Z,11Z,14Z)-eicosatetraenoyl]-serotonin + CoA + H(+)</text>
        <dbReference type="Rhea" id="RHEA:51396"/>
        <dbReference type="ChEBI" id="CHEBI:15378"/>
        <dbReference type="ChEBI" id="CHEBI:57287"/>
        <dbReference type="ChEBI" id="CHEBI:57368"/>
        <dbReference type="ChEBI" id="CHEBI:132255"/>
        <dbReference type="ChEBI" id="CHEBI:350546"/>
    </reaction>
    <physiologicalReaction direction="left-to-right" evidence="8">
        <dbReference type="Rhea" id="RHEA:51397"/>
    </physiologicalReaction>
</comment>
<keyword evidence="2" id="KW-0012">Acyltransferase</keyword>
<dbReference type="Gene3D" id="3.40.630.30">
    <property type="match status" value="1"/>
</dbReference>
<comment type="similarity">
    <text evidence="4">Belongs to the acetyltransferase family. AANAT subfamily.</text>
</comment>
<comment type="catalytic activity">
    <reaction evidence="13">
        <text>serotonin + acetyl-CoA = N-acetylserotonin + CoA + H(+)</text>
        <dbReference type="Rhea" id="RHEA:25217"/>
        <dbReference type="ChEBI" id="CHEBI:15378"/>
        <dbReference type="ChEBI" id="CHEBI:17697"/>
        <dbReference type="ChEBI" id="CHEBI:57287"/>
        <dbReference type="ChEBI" id="CHEBI:57288"/>
        <dbReference type="ChEBI" id="CHEBI:350546"/>
        <dbReference type="EC" id="2.3.1.87"/>
    </reaction>
    <physiologicalReaction direction="left-to-right" evidence="13">
        <dbReference type="Rhea" id="RHEA:25218"/>
    </physiologicalReaction>
</comment>
<evidence type="ECO:0000256" key="5">
    <source>
        <dbReference type="ARBA" id="ARBA00039114"/>
    </source>
</evidence>
<dbReference type="AlphaFoldDB" id="A0A8K0NZW7"/>
<comment type="catalytic activity">
    <reaction evidence="9">
        <text>dopamine + acetyl-CoA = N-acetyldopamine + CoA + H(+)</text>
        <dbReference type="Rhea" id="RHEA:51388"/>
        <dbReference type="ChEBI" id="CHEBI:15378"/>
        <dbReference type="ChEBI" id="CHEBI:57287"/>
        <dbReference type="ChEBI" id="CHEBI:57288"/>
        <dbReference type="ChEBI" id="CHEBI:59905"/>
        <dbReference type="ChEBI" id="CHEBI:125678"/>
    </reaction>
    <physiologicalReaction direction="left-to-right" evidence="9">
        <dbReference type="Rhea" id="RHEA:51389"/>
    </physiologicalReaction>
</comment>
<evidence type="ECO:0000259" key="14">
    <source>
        <dbReference type="Pfam" id="PF00583"/>
    </source>
</evidence>
<organism evidence="15 16">
    <name type="scientific">Ladona fulva</name>
    <name type="common">Scarce chaser dragonfly</name>
    <name type="synonym">Libellula fulva</name>
    <dbReference type="NCBI Taxonomy" id="123851"/>
    <lineage>
        <taxon>Eukaryota</taxon>
        <taxon>Metazoa</taxon>
        <taxon>Ecdysozoa</taxon>
        <taxon>Arthropoda</taxon>
        <taxon>Hexapoda</taxon>
        <taxon>Insecta</taxon>
        <taxon>Pterygota</taxon>
        <taxon>Palaeoptera</taxon>
        <taxon>Odonata</taxon>
        <taxon>Epiprocta</taxon>
        <taxon>Anisoptera</taxon>
        <taxon>Libelluloidea</taxon>
        <taxon>Libellulidae</taxon>
        <taxon>Ladona</taxon>
    </lineage>
</organism>
<dbReference type="EC" id="2.3.1.87" evidence="5"/>
<feature type="domain" description="N-acetyltransferase" evidence="14">
    <location>
        <begin position="148"/>
        <end position="194"/>
    </location>
</feature>
<dbReference type="OrthoDB" id="41532at2759"/>
<dbReference type="FunFam" id="3.40.630.30:FF:000046">
    <property type="entry name" value="Dopamine N-acetyltransferase"/>
    <property type="match status" value="1"/>
</dbReference>
<dbReference type="Proteomes" id="UP000792457">
    <property type="component" value="Unassembled WGS sequence"/>
</dbReference>
<evidence type="ECO:0000256" key="6">
    <source>
        <dbReference type="ARBA" id="ARBA00050189"/>
    </source>
</evidence>
<evidence type="ECO:0000256" key="7">
    <source>
        <dbReference type="ARBA" id="ARBA00050849"/>
    </source>
</evidence>
<comment type="pathway">
    <text evidence="3">Aromatic compound metabolism; melatonin biosynthesis; melatonin from serotonin: step 1/2.</text>
</comment>
<evidence type="ECO:0000313" key="15">
    <source>
        <dbReference type="EMBL" id="KAG8230555.1"/>
    </source>
</evidence>
<evidence type="ECO:0000256" key="3">
    <source>
        <dbReference type="ARBA" id="ARBA00037926"/>
    </source>
</evidence>
<gene>
    <name evidence="15" type="ORF">J437_LFUL010156</name>
</gene>
<dbReference type="CDD" id="cd04301">
    <property type="entry name" value="NAT_SF"/>
    <property type="match status" value="1"/>
</dbReference>
<protein>
    <recommendedName>
        <fullName evidence="5">aralkylamine N-acetyltransferase</fullName>
        <ecNumber evidence="5">2.3.1.87</ecNumber>
    </recommendedName>
</protein>
<evidence type="ECO:0000256" key="11">
    <source>
        <dbReference type="ARBA" id="ARBA00052178"/>
    </source>
</evidence>
<dbReference type="Pfam" id="PF00583">
    <property type="entry name" value="Acetyltransf_1"/>
    <property type="match status" value="1"/>
</dbReference>
<comment type="catalytic activity">
    <reaction evidence="12">
        <text>dopamine + hexadecanoyl-CoA = N-hexadecanoyl-dopamine + CoA + H(+)</text>
        <dbReference type="Rhea" id="RHEA:51376"/>
        <dbReference type="ChEBI" id="CHEBI:15378"/>
        <dbReference type="ChEBI" id="CHEBI:57287"/>
        <dbReference type="ChEBI" id="CHEBI:57379"/>
        <dbReference type="ChEBI" id="CHEBI:59905"/>
        <dbReference type="ChEBI" id="CHEBI:134058"/>
    </reaction>
    <physiologicalReaction direction="left-to-right" evidence="12">
        <dbReference type="Rhea" id="RHEA:51377"/>
    </physiologicalReaction>
</comment>
<dbReference type="InterPro" id="IPR016181">
    <property type="entry name" value="Acyl_CoA_acyltransferase"/>
</dbReference>
<dbReference type="PANTHER" id="PTHR20905:SF1">
    <property type="entry name" value="AT07410P-RELATED"/>
    <property type="match status" value="1"/>
</dbReference>
<evidence type="ECO:0000256" key="8">
    <source>
        <dbReference type="ARBA" id="ARBA00051284"/>
    </source>
</evidence>
<comment type="catalytic activity">
    <reaction evidence="6">
        <text>dopamine + (9Z)-octadecenoyl-CoA = N-(9Z-octadecanoyl)-dopamine + CoA + H(+)</text>
        <dbReference type="Rhea" id="RHEA:51380"/>
        <dbReference type="ChEBI" id="CHEBI:15378"/>
        <dbReference type="ChEBI" id="CHEBI:31883"/>
        <dbReference type="ChEBI" id="CHEBI:57287"/>
        <dbReference type="ChEBI" id="CHEBI:57387"/>
        <dbReference type="ChEBI" id="CHEBI:59905"/>
    </reaction>
    <physiologicalReaction direction="left-to-right" evidence="6">
        <dbReference type="Rhea" id="RHEA:51381"/>
    </physiologicalReaction>
</comment>
<evidence type="ECO:0000313" key="16">
    <source>
        <dbReference type="Proteomes" id="UP000792457"/>
    </source>
</evidence>
<dbReference type="SUPFAM" id="SSF55729">
    <property type="entry name" value="Acyl-CoA N-acyltransferases (Nat)"/>
    <property type="match status" value="1"/>
</dbReference>
<dbReference type="GO" id="GO:0004059">
    <property type="term" value="F:aralkylamine N-acetyltransferase activity"/>
    <property type="evidence" value="ECO:0007669"/>
    <property type="project" value="UniProtKB-EC"/>
</dbReference>
<evidence type="ECO:0000256" key="12">
    <source>
        <dbReference type="ARBA" id="ARBA00052335"/>
    </source>
</evidence>
<evidence type="ECO:0000256" key="9">
    <source>
        <dbReference type="ARBA" id="ARBA00051711"/>
    </source>
</evidence>
<reference evidence="15" key="1">
    <citation type="submission" date="2013-04" db="EMBL/GenBank/DDBJ databases">
        <authorList>
            <person name="Qu J."/>
            <person name="Murali S.C."/>
            <person name="Bandaranaike D."/>
            <person name="Bellair M."/>
            <person name="Blankenburg K."/>
            <person name="Chao H."/>
            <person name="Dinh H."/>
            <person name="Doddapaneni H."/>
            <person name="Downs B."/>
            <person name="Dugan-Rocha S."/>
            <person name="Elkadiri S."/>
            <person name="Gnanaolivu R.D."/>
            <person name="Hernandez B."/>
            <person name="Javaid M."/>
            <person name="Jayaseelan J.C."/>
            <person name="Lee S."/>
            <person name="Li M."/>
            <person name="Ming W."/>
            <person name="Munidasa M."/>
            <person name="Muniz J."/>
            <person name="Nguyen L."/>
            <person name="Ongeri F."/>
            <person name="Osuji N."/>
            <person name="Pu L.-L."/>
            <person name="Puazo M."/>
            <person name="Qu C."/>
            <person name="Quiroz J."/>
            <person name="Raj R."/>
            <person name="Weissenberger G."/>
            <person name="Xin Y."/>
            <person name="Zou X."/>
            <person name="Han Y."/>
            <person name="Richards S."/>
            <person name="Worley K."/>
            <person name="Muzny D."/>
            <person name="Gibbs R."/>
        </authorList>
    </citation>
    <scope>NUCLEOTIDE SEQUENCE</scope>
    <source>
        <strain evidence="15">Sampled in the wild</strain>
    </source>
</reference>
<reference evidence="15" key="2">
    <citation type="submission" date="2017-10" db="EMBL/GenBank/DDBJ databases">
        <title>Ladona fulva Genome sequencing and assembly.</title>
        <authorList>
            <person name="Murali S."/>
            <person name="Richards S."/>
            <person name="Bandaranaike D."/>
            <person name="Bellair M."/>
            <person name="Blankenburg K."/>
            <person name="Chao H."/>
            <person name="Dinh H."/>
            <person name="Doddapaneni H."/>
            <person name="Dugan-Rocha S."/>
            <person name="Elkadiri S."/>
            <person name="Gnanaolivu R."/>
            <person name="Hernandez B."/>
            <person name="Skinner E."/>
            <person name="Javaid M."/>
            <person name="Lee S."/>
            <person name="Li M."/>
            <person name="Ming W."/>
            <person name="Munidasa M."/>
            <person name="Muniz J."/>
            <person name="Nguyen L."/>
            <person name="Hughes D."/>
            <person name="Osuji N."/>
            <person name="Pu L.-L."/>
            <person name="Puazo M."/>
            <person name="Qu C."/>
            <person name="Quiroz J."/>
            <person name="Raj R."/>
            <person name="Weissenberger G."/>
            <person name="Xin Y."/>
            <person name="Zou X."/>
            <person name="Han Y."/>
            <person name="Worley K."/>
            <person name="Muzny D."/>
            <person name="Gibbs R."/>
        </authorList>
    </citation>
    <scope>NUCLEOTIDE SEQUENCE</scope>
    <source>
        <strain evidence="15">Sampled in the wild</strain>
    </source>
</reference>
<evidence type="ECO:0000256" key="13">
    <source>
        <dbReference type="ARBA" id="ARBA00052491"/>
    </source>
</evidence>
<dbReference type="InterPro" id="IPR000182">
    <property type="entry name" value="GNAT_dom"/>
</dbReference>
<comment type="caution">
    <text evidence="15">The sequence shown here is derived from an EMBL/GenBank/DDBJ whole genome shotgun (WGS) entry which is preliminary data.</text>
</comment>
<comment type="catalytic activity">
    <reaction evidence="11">
        <text>serotonin + hexadecanoyl-CoA = N-hexadecanoyl-serotonin + CoA + H(+)</text>
        <dbReference type="Rhea" id="RHEA:51384"/>
        <dbReference type="ChEBI" id="CHEBI:15378"/>
        <dbReference type="ChEBI" id="CHEBI:57287"/>
        <dbReference type="ChEBI" id="CHEBI:57379"/>
        <dbReference type="ChEBI" id="CHEBI:134059"/>
        <dbReference type="ChEBI" id="CHEBI:350546"/>
    </reaction>
    <physiologicalReaction direction="left-to-right" evidence="11">
        <dbReference type="Rhea" id="RHEA:51385"/>
    </physiologicalReaction>
</comment>
<accession>A0A8K0NZW7</accession>
<comment type="catalytic activity">
    <reaction evidence="7">
        <text>serotonin + octadecanoyl-CoA = N-octadecanoyl-serotonin + CoA + H(+)</text>
        <dbReference type="Rhea" id="RHEA:51400"/>
        <dbReference type="ChEBI" id="CHEBI:15378"/>
        <dbReference type="ChEBI" id="CHEBI:57287"/>
        <dbReference type="ChEBI" id="CHEBI:57394"/>
        <dbReference type="ChEBI" id="CHEBI:134065"/>
        <dbReference type="ChEBI" id="CHEBI:350546"/>
    </reaction>
    <physiologicalReaction direction="left-to-right" evidence="7">
        <dbReference type="Rhea" id="RHEA:51401"/>
    </physiologicalReaction>
</comment>
<evidence type="ECO:0000256" key="10">
    <source>
        <dbReference type="ARBA" id="ARBA00051823"/>
    </source>
</evidence>
<dbReference type="PANTHER" id="PTHR20905">
    <property type="entry name" value="N-ACETYLTRANSFERASE-RELATED"/>
    <property type="match status" value="1"/>
</dbReference>
<sequence>MASLHLGAIHQEQWFGKKQTNFSNAAEYEILPIALGDAERVLDFLRRFFFRDEPLNYAIGLTTDGRSSMHLEAHCLVTLSHGLSLMAVEGGPTGRIIGVSLNAEGKPGDADTLAVEADRCPDPKFRRILRILETVERNSDVLEKYNADRQLELRIISVDDSCRGRGVASKLLKQTIELGRRRGFPVFRVDCTSAFSAKAMERAGLPCVYSLSYEDYAKQEAERYPEEAQPPLIPSSPHTHVKCYAVKL</sequence>